<dbReference type="Proteomes" id="UP000000599">
    <property type="component" value="Chromosome B"/>
</dbReference>
<keyword evidence="2" id="KW-1185">Reference proteome</keyword>
<dbReference type="HOGENOM" id="CLU_2904148_0_0_1"/>
<accession>Q6BWS3</accession>
<dbReference type="AlphaFoldDB" id="Q6BWS3"/>
<name>Q6BWS3_DEBHA</name>
<dbReference type="KEGG" id="dha:DEHA2B08998g"/>
<gene>
    <name evidence="1" type="ordered locus">DEHA2B08998g</name>
</gene>
<evidence type="ECO:0000313" key="1">
    <source>
        <dbReference type="EMBL" id="CAG85350.1"/>
    </source>
</evidence>
<organism evidence="1 2">
    <name type="scientific">Debaryomyces hansenii (strain ATCC 36239 / CBS 767 / BCRC 21394 / JCM 1990 / NBRC 0083 / IGC 2968)</name>
    <name type="common">Yeast</name>
    <name type="synonym">Torulaspora hansenii</name>
    <dbReference type="NCBI Taxonomy" id="284592"/>
    <lineage>
        <taxon>Eukaryota</taxon>
        <taxon>Fungi</taxon>
        <taxon>Dikarya</taxon>
        <taxon>Ascomycota</taxon>
        <taxon>Saccharomycotina</taxon>
        <taxon>Pichiomycetes</taxon>
        <taxon>Debaryomycetaceae</taxon>
        <taxon>Debaryomyces</taxon>
    </lineage>
</organism>
<dbReference type="InParanoid" id="Q6BWS3"/>
<sequence length="62" mass="7361">MSDIAEKTPEKYRKVSQLIRAEFNDVITNKSPQKLAVQEKIHLFYHSIPYGHMTWICIRISR</sequence>
<proteinExistence type="predicted"/>
<dbReference type="GeneID" id="2913270"/>
<dbReference type="RefSeq" id="XP_457346.1">
    <property type="nucleotide sequence ID" value="XM_457346.1"/>
</dbReference>
<dbReference type="VEuPathDB" id="FungiDB:DEHA2B08998g"/>
<reference evidence="1 2" key="1">
    <citation type="journal article" date="2004" name="Nature">
        <title>Genome evolution in yeasts.</title>
        <authorList>
            <consortium name="Genolevures"/>
            <person name="Dujon B."/>
            <person name="Sherman D."/>
            <person name="Fischer G."/>
            <person name="Durrens P."/>
            <person name="Casaregola S."/>
            <person name="Lafontaine I."/>
            <person name="de Montigny J."/>
            <person name="Marck C."/>
            <person name="Neuveglise C."/>
            <person name="Talla E."/>
            <person name="Goffard N."/>
            <person name="Frangeul L."/>
            <person name="Aigle M."/>
            <person name="Anthouard V."/>
            <person name="Babour A."/>
            <person name="Barbe V."/>
            <person name="Barnay S."/>
            <person name="Blanchin S."/>
            <person name="Beckerich J.M."/>
            <person name="Beyne E."/>
            <person name="Bleykasten C."/>
            <person name="Boisrame A."/>
            <person name="Boyer J."/>
            <person name="Cattolico L."/>
            <person name="Confanioleri F."/>
            <person name="de Daruvar A."/>
            <person name="Despons L."/>
            <person name="Fabre E."/>
            <person name="Fairhead C."/>
            <person name="Ferry-Dumazet H."/>
            <person name="Groppi A."/>
            <person name="Hantraye F."/>
            <person name="Hennequin C."/>
            <person name="Jauniaux N."/>
            <person name="Joyet P."/>
            <person name="Kachouri R."/>
            <person name="Kerrest A."/>
            <person name="Koszul R."/>
            <person name="Lemaire M."/>
            <person name="Lesur I."/>
            <person name="Ma L."/>
            <person name="Muller H."/>
            <person name="Nicaud J.M."/>
            <person name="Nikolski M."/>
            <person name="Oztas S."/>
            <person name="Ozier-Kalogeropoulos O."/>
            <person name="Pellenz S."/>
            <person name="Potier S."/>
            <person name="Richard G.F."/>
            <person name="Straub M.L."/>
            <person name="Suleau A."/>
            <person name="Swennene D."/>
            <person name="Tekaia F."/>
            <person name="Wesolowski-Louvel M."/>
            <person name="Westhof E."/>
            <person name="Wirth B."/>
            <person name="Zeniou-Meyer M."/>
            <person name="Zivanovic I."/>
            <person name="Bolotin-Fukuhara M."/>
            <person name="Thierry A."/>
            <person name="Bouchier C."/>
            <person name="Caudron B."/>
            <person name="Scarpelli C."/>
            <person name="Gaillardin C."/>
            <person name="Weissenbach J."/>
            <person name="Wincker P."/>
            <person name="Souciet J.L."/>
        </authorList>
    </citation>
    <scope>NUCLEOTIDE SEQUENCE [LARGE SCALE GENOMIC DNA]</scope>
    <source>
        <strain evidence="2">ATCC 36239 / CBS 767 / BCRC 21394 / JCM 1990 / NBRC 0083 / IGC 2968</strain>
    </source>
</reference>
<dbReference type="EMBL" id="CR382134">
    <property type="protein sequence ID" value="CAG85350.1"/>
    <property type="molecule type" value="Genomic_DNA"/>
</dbReference>
<evidence type="ECO:0000313" key="2">
    <source>
        <dbReference type="Proteomes" id="UP000000599"/>
    </source>
</evidence>
<protein>
    <submittedName>
        <fullName evidence="1">DEHA2B08998p</fullName>
    </submittedName>
</protein>